<reference evidence="7" key="2">
    <citation type="submission" date="2018-05" db="EMBL/GenBank/DDBJ databases">
        <authorList>
            <person name="Ferrari B."/>
        </authorList>
    </citation>
    <scope>NUCLEOTIDE SEQUENCE</scope>
    <source>
        <strain evidence="7">RRmetagenome_bin12</strain>
    </source>
</reference>
<gene>
    <name evidence="7" type="ORF">DLM65_12880</name>
    <name evidence="6" type="ORF">JF886_02320</name>
</gene>
<dbReference type="PROSITE" id="PS01231">
    <property type="entry name" value="TRMA_2"/>
    <property type="match status" value="1"/>
</dbReference>
<keyword evidence="3 4" id="KW-0949">S-adenosyl-L-methionine</keyword>
<dbReference type="InterPro" id="IPR010280">
    <property type="entry name" value="U5_MeTrfase_fam"/>
</dbReference>
<dbReference type="Proteomes" id="UP000248724">
    <property type="component" value="Unassembled WGS sequence"/>
</dbReference>
<dbReference type="GO" id="GO:0070041">
    <property type="term" value="F:rRNA (uridine-C5-)-methyltransferase activity"/>
    <property type="evidence" value="ECO:0007669"/>
    <property type="project" value="TreeGrafter"/>
</dbReference>
<keyword evidence="1 4" id="KW-0489">Methyltransferase</keyword>
<feature type="active site" description="Nucleophile" evidence="4">
    <location>
        <position position="389"/>
    </location>
</feature>
<dbReference type="RefSeq" id="WP_337309209.1">
    <property type="nucleotide sequence ID" value="NZ_JAEKNS010000032.1"/>
</dbReference>
<dbReference type="InterPro" id="IPR012340">
    <property type="entry name" value="NA-bd_OB-fold"/>
</dbReference>
<evidence type="ECO:0000256" key="4">
    <source>
        <dbReference type="PROSITE-ProRule" id="PRU01024"/>
    </source>
</evidence>
<dbReference type="Proteomes" id="UP000606991">
    <property type="component" value="Unassembled WGS sequence"/>
</dbReference>
<protein>
    <submittedName>
        <fullName evidence="6">Class I SAM-dependent RNA methyltransferase</fullName>
    </submittedName>
</protein>
<dbReference type="Pfam" id="PF05958">
    <property type="entry name" value="tRNA_U5-meth_tr"/>
    <property type="match status" value="1"/>
</dbReference>
<evidence type="ECO:0000313" key="7">
    <source>
        <dbReference type="EMBL" id="PZR78539.1"/>
    </source>
</evidence>
<dbReference type="Gene3D" id="2.40.50.1070">
    <property type="match status" value="1"/>
</dbReference>
<feature type="active site" evidence="5">
    <location>
        <position position="389"/>
    </location>
</feature>
<dbReference type="EMBL" id="JAEKNS010000032">
    <property type="protein sequence ID" value="MBJ7593690.1"/>
    <property type="molecule type" value="Genomic_DNA"/>
</dbReference>
<comment type="caution">
    <text evidence="7">The sequence shown here is derived from an EMBL/GenBank/DDBJ whole genome shotgun (WGS) entry which is preliminary data.</text>
</comment>
<dbReference type="InterPro" id="IPR030391">
    <property type="entry name" value="MeTrfase_TrmA_CS"/>
</dbReference>
<dbReference type="InterPro" id="IPR029063">
    <property type="entry name" value="SAM-dependent_MTases_sf"/>
</dbReference>
<dbReference type="PANTHER" id="PTHR11061:SF30">
    <property type="entry name" value="TRNA (URACIL(54)-C(5))-METHYLTRANSFERASE"/>
    <property type="match status" value="1"/>
</dbReference>
<sequence>MSDSPADVAPVAVARAHRRGERFTVLTGAMVHGALCLARLDDATSLLVDGALPGERVVVELMHRKGRLWFAHTVAVDAPSPHRVEAPCPYYGECGGCQLQHVEYAQQLELKAEIVRDSMRRQKVTVPQRFAVHGAAEPWRYRWRGEFHVIPGTAGMSDARLGFNRVRSWTPVAVDDCLIHHPRITSSLPALTGLVRDAGESGLTALHLTAGEGGEELLLRPRPPRAIPSASVDAHARSAGERWSATSTTLSWRGHDYRVSPDTFIQVNWGSIELLYGAALRGLGDVAGRTVVDAYAGVGVLACELAARGASVVCIENNRDSARLGVLNAELNDCAARVRYVAQAVEDALPGAGVGVDAVLLDPPRAGCDQRVTAWLALAGAARIVYVSCDPATLARDLRVLCVSGPYRIEQHELVDMFPQTHHIESVVTLVREG</sequence>
<feature type="binding site" evidence="4">
    <location>
        <position position="266"/>
    </location>
    <ligand>
        <name>S-adenosyl-L-methionine</name>
        <dbReference type="ChEBI" id="CHEBI:59789"/>
    </ligand>
</feature>
<dbReference type="SUPFAM" id="SSF50249">
    <property type="entry name" value="Nucleic acid-binding proteins"/>
    <property type="match status" value="1"/>
</dbReference>
<evidence type="ECO:0000256" key="2">
    <source>
        <dbReference type="ARBA" id="ARBA00022679"/>
    </source>
</evidence>
<feature type="binding site" evidence="4">
    <location>
        <position position="295"/>
    </location>
    <ligand>
        <name>S-adenosyl-L-methionine</name>
        <dbReference type="ChEBI" id="CHEBI:59789"/>
    </ligand>
</feature>
<dbReference type="PROSITE" id="PS01230">
    <property type="entry name" value="TRMA_1"/>
    <property type="match status" value="1"/>
</dbReference>
<comment type="similarity">
    <text evidence="4">Belongs to the class I-like SAM-binding methyltransferase superfamily. RNA M5U methyltransferase family.</text>
</comment>
<organism evidence="7 8">
    <name type="scientific">Candidatus Aeolococcus gillhamiae</name>
    <dbReference type="NCBI Taxonomy" id="3127015"/>
    <lineage>
        <taxon>Bacteria</taxon>
        <taxon>Bacillati</taxon>
        <taxon>Candidatus Dormiibacterota</taxon>
        <taxon>Candidatus Dormibacteria</taxon>
        <taxon>Candidatus Aeolococcales</taxon>
        <taxon>Candidatus Aeolococcaceae</taxon>
        <taxon>Candidatus Aeolococcus</taxon>
    </lineage>
</organism>
<feature type="binding site" evidence="4">
    <location>
        <position position="362"/>
    </location>
    <ligand>
        <name>S-adenosyl-L-methionine</name>
        <dbReference type="ChEBI" id="CHEBI:59789"/>
    </ligand>
</feature>
<keyword evidence="2 4" id="KW-0808">Transferase</keyword>
<accession>A0A2W5YZT5</accession>
<dbReference type="CDD" id="cd02440">
    <property type="entry name" value="AdoMet_MTases"/>
    <property type="match status" value="1"/>
</dbReference>
<feature type="binding site" evidence="4">
    <location>
        <position position="316"/>
    </location>
    <ligand>
        <name>S-adenosyl-L-methionine</name>
        <dbReference type="ChEBI" id="CHEBI:59789"/>
    </ligand>
</feature>
<dbReference type="InterPro" id="IPR030390">
    <property type="entry name" value="MeTrfase_TrmA_AS"/>
</dbReference>
<evidence type="ECO:0000256" key="1">
    <source>
        <dbReference type="ARBA" id="ARBA00022603"/>
    </source>
</evidence>
<dbReference type="AlphaFoldDB" id="A0A2W5YZT5"/>
<dbReference type="PROSITE" id="PS51687">
    <property type="entry name" value="SAM_MT_RNA_M5U"/>
    <property type="match status" value="1"/>
</dbReference>
<proteinExistence type="inferred from homology"/>
<reference evidence="7 8" key="1">
    <citation type="journal article" date="2017" name="Nature">
        <title>Atmospheric trace gases support primary production in Antarctic desert surface soil.</title>
        <authorList>
            <person name="Ji M."/>
            <person name="Greening C."/>
            <person name="Vanwonterghem I."/>
            <person name="Carere C.R."/>
            <person name="Bay S.K."/>
            <person name="Steen J.A."/>
            <person name="Montgomery K."/>
            <person name="Lines T."/>
            <person name="Beardall J."/>
            <person name="van Dorst J."/>
            <person name="Snape I."/>
            <person name="Stott M.B."/>
            <person name="Hugenholtz P."/>
            <person name="Ferrari B.C."/>
        </authorList>
    </citation>
    <scope>NUCLEOTIDE SEQUENCE [LARGE SCALE GENOMIC DNA]</scope>
    <source>
        <strain evidence="7">RRmetagenome_bin12</strain>
    </source>
</reference>
<dbReference type="PANTHER" id="PTHR11061">
    <property type="entry name" value="RNA M5U METHYLTRANSFERASE"/>
    <property type="match status" value="1"/>
</dbReference>
<evidence type="ECO:0000256" key="3">
    <source>
        <dbReference type="ARBA" id="ARBA00022691"/>
    </source>
</evidence>
<accession>A0A934MYL3</accession>
<dbReference type="Gene3D" id="2.40.50.140">
    <property type="entry name" value="Nucleic acid-binding proteins"/>
    <property type="match status" value="1"/>
</dbReference>
<dbReference type="Gene3D" id="3.40.50.150">
    <property type="entry name" value="Vaccinia Virus protein VP39"/>
    <property type="match status" value="1"/>
</dbReference>
<reference evidence="6 9" key="3">
    <citation type="submission" date="2020-10" db="EMBL/GenBank/DDBJ databases">
        <title>Ca. Dormibacterota MAGs.</title>
        <authorList>
            <person name="Montgomery K."/>
        </authorList>
    </citation>
    <scope>NUCLEOTIDE SEQUENCE [LARGE SCALE GENOMIC DNA]</scope>
    <source>
        <strain evidence="6">SC8812_S17_18</strain>
    </source>
</reference>
<dbReference type="GO" id="GO:0070475">
    <property type="term" value="P:rRNA base methylation"/>
    <property type="evidence" value="ECO:0007669"/>
    <property type="project" value="TreeGrafter"/>
</dbReference>
<dbReference type="EMBL" id="QHBU01000256">
    <property type="protein sequence ID" value="PZR78539.1"/>
    <property type="molecule type" value="Genomic_DNA"/>
</dbReference>
<evidence type="ECO:0000313" key="9">
    <source>
        <dbReference type="Proteomes" id="UP000606991"/>
    </source>
</evidence>
<evidence type="ECO:0000256" key="5">
    <source>
        <dbReference type="PROSITE-ProRule" id="PRU10015"/>
    </source>
</evidence>
<dbReference type="SUPFAM" id="SSF53335">
    <property type="entry name" value="S-adenosyl-L-methionine-dependent methyltransferases"/>
    <property type="match status" value="1"/>
</dbReference>
<name>A0A2W5YZT5_9BACT</name>
<evidence type="ECO:0000313" key="8">
    <source>
        <dbReference type="Proteomes" id="UP000248724"/>
    </source>
</evidence>
<evidence type="ECO:0000313" key="6">
    <source>
        <dbReference type="EMBL" id="MBJ7593690.1"/>
    </source>
</evidence>